<keyword evidence="5 7" id="KW-1133">Transmembrane helix</keyword>
<dbReference type="EMBL" id="CP045929">
    <property type="protein sequence ID" value="QGK70873.1"/>
    <property type="molecule type" value="Genomic_DNA"/>
</dbReference>
<keyword evidence="6 7" id="KW-0472">Membrane</keyword>
<dbReference type="RefSeq" id="WP_154077451.1">
    <property type="nucleotide sequence ID" value="NZ_CP045929.1"/>
</dbReference>
<evidence type="ECO:0000256" key="3">
    <source>
        <dbReference type="ARBA" id="ARBA00022475"/>
    </source>
</evidence>
<proteinExistence type="inferred from homology"/>
<keyword evidence="10" id="KW-1185">Reference proteome</keyword>
<evidence type="ECO:0000256" key="5">
    <source>
        <dbReference type="ARBA" id="ARBA00022989"/>
    </source>
</evidence>
<sequence>MFEALADLLHAAVTSPWVYLALFAAAALDGFFPVVPGESLVITAGVFAVSGEPNLAAVVAVAALGAFVGDHVSYLLGRNGGRRLIERLPPHSKKRAPFSWASRTLGERGGLVLVICRYIPGLRTATTITLGTVAYPLRRFAAFDVIAVVTWAVYSALIGYLGGHAFEQDPIKGVAFGIGLALVITGLVEAVRYRRRRREQETGERELIHR</sequence>
<evidence type="ECO:0000313" key="10">
    <source>
        <dbReference type="Proteomes" id="UP000371041"/>
    </source>
</evidence>
<evidence type="ECO:0000256" key="7">
    <source>
        <dbReference type="RuleBase" id="RU367016"/>
    </source>
</evidence>
<dbReference type="GO" id="GO:0005886">
    <property type="term" value="C:plasma membrane"/>
    <property type="evidence" value="ECO:0007669"/>
    <property type="project" value="UniProtKB-SubCell"/>
</dbReference>
<evidence type="ECO:0000256" key="2">
    <source>
        <dbReference type="ARBA" id="ARBA00010792"/>
    </source>
</evidence>
<accession>A0A5Q3Q917</accession>
<feature type="transmembrane region" description="Helical" evidence="7">
    <location>
        <begin position="140"/>
        <end position="161"/>
    </location>
</feature>
<dbReference type="AlphaFoldDB" id="A0A5Q3Q917"/>
<keyword evidence="4 7" id="KW-0812">Transmembrane</keyword>
<feature type="transmembrane region" description="Helical" evidence="7">
    <location>
        <begin position="17"/>
        <end position="35"/>
    </location>
</feature>
<dbReference type="Proteomes" id="UP000371041">
    <property type="component" value="Chromosome"/>
</dbReference>
<organism evidence="9 10">
    <name type="scientific">Allosaccharopolyspora coralli</name>
    <dbReference type="NCBI Taxonomy" id="2665642"/>
    <lineage>
        <taxon>Bacteria</taxon>
        <taxon>Bacillati</taxon>
        <taxon>Actinomycetota</taxon>
        <taxon>Actinomycetes</taxon>
        <taxon>Pseudonocardiales</taxon>
        <taxon>Pseudonocardiaceae</taxon>
        <taxon>Allosaccharopolyspora</taxon>
    </lineage>
</organism>
<evidence type="ECO:0000256" key="4">
    <source>
        <dbReference type="ARBA" id="ARBA00022692"/>
    </source>
</evidence>
<evidence type="ECO:0000313" key="9">
    <source>
        <dbReference type="EMBL" id="QGK70873.1"/>
    </source>
</evidence>
<dbReference type="KEGG" id="sace:GIY23_16320"/>
<dbReference type="PANTHER" id="PTHR30353:SF0">
    <property type="entry name" value="TRANSMEMBRANE PROTEIN"/>
    <property type="match status" value="1"/>
</dbReference>
<protein>
    <submittedName>
        <fullName evidence="9">DedA family protein</fullName>
    </submittedName>
</protein>
<evidence type="ECO:0000256" key="6">
    <source>
        <dbReference type="ARBA" id="ARBA00023136"/>
    </source>
</evidence>
<evidence type="ECO:0000259" key="8">
    <source>
        <dbReference type="Pfam" id="PF09335"/>
    </source>
</evidence>
<feature type="transmembrane region" description="Helical" evidence="7">
    <location>
        <begin position="173"/>
        <end position="191"/>
    </location>
</feature>
<dbReference type="Pfam" id="PF09335">
    <property type="entry name" value="VTT_dom"/>
    <property type="match status" value="1"/>
</dbReference>
<comment type="subcellular location">
    <subcellularLocation>
        <location evidence="1 7">Cell membrane</location>
        <topology evidence="1 7">Multi-pass membrane protein</topology>
    </subcellularLocation>
</comment>
<evidence type="ECO:0000256" key="1">
    <source>
        <dbReference type="ARBA" id="ARBA00004651"/>
    </source>
</evidence>
<name>A0A5Q3Q917_9PSEU</name>
<reference evidence="10" key="1">
    <citation type="submission" date="2019-11" db="EMBL/GenBank/DDBJ databases">
        <title>The complete genome sequence of Saccharopolyspora sp. E2A.</title>
        <authorList>
            <person name="Zhang G."/>
        </authorList>
    </citation>
    <scope>NUCLEOTIDE SEQUENCE [LARGE SCALE GENOMIC DNA]</scope>
    <source>
        <strain evidence="10">E2A</strain>
    </source>
</reference>
<dbReference type="PANTHER" id="PTHR30353">
    <property type="entry name" value="INNER MEMBRANE PROTEIN DEDA-RELATED"/>
    <property type="match status" value="1"/>
</dbReference>
<gene>
    <name evidence="9" type="ORF">GIY23_16320</name>
</gene>
<dbReference type="InterPro" id="IPR032818">
    <property type="entry name" value="DedA-like"/>
</dbReference>
<feature type="domain" description="VTT" evidence="8">
    <location>
        <begin position="35"/>
        <end position="160"/>
    </location>
</feature>
<comment type="similarity">
    <text evidence="2 7">Belongs to the DedA family.</text>
</comment>
<feature type="transmembrane region" description="Helical" evidence="7">
    <location>
        <begin position="55"/>
        <end position="77"/>
    </location>
</feature>
<keyword evidence="3 7" id="KW-1003">Cell membrane</keyword>
<dbReference type="InterPro" id="IPR032816">
    <property type="entry name" value="VTT_dom"/>
</dbReference>